<comment type="caution">
    <text evidence="1">The sequence shown here is derived from an EMBL/GenBank/DDBJ whole genome shotgun (WGS) entry which is preliminary data.</text>
</comment>
<evidence type="ECO:0000313" key="2">
    <source>
        <dbReference type="Proteomes" id="UP001159363"/>
    </source>
</evidence>
<proteinExistence type="predicted"/>
<sequence>MYPLVFSPADRCCIDAQVSKTESGCKDSCKMAKVPNKWSRKEVSMAVSFLWAENTEPVNIHRRFCLCGEKVMSVQQVQKLCRGFVDSRTNVKDEEQSGRPSTLKTVVYGIDEMVWKEIRVMLSWRCILIFHLSLCGMLSMDIDY</sequence>
<organism evidence="1 2">
    <name type="scientific">Dryococelus australis</name>
    <dbReference type="NCBI Taxonomy" id="614101"/>
    <lineage>
        <taxon>Eukaryota</taxon>
        <taxon>Metazoa</taxon>
        <taxon>Ecdysozoa</taxon>
        <taxon>Arthropoda</taxon>
        <taxon>Hexapoda</taxon>
        <taxon>Insecta</taxon>
        <taxon>Pterygota</taxon>
        <taxon>Neoptera</taxon>
        <taxon>Polyneoptera</taxon>
        <taxon>Phasmatodea</taxon>
        <taxon>Verophasmatodea</taxon>
        <taxon>Anareolatae</taxon>
        <taxon>Phasmatidae</taxon>
        <taxon>Eurycanthinae</taxon>
        <taxon>Dryococelus</taxon>
    </lineage>
</organism>
<gene>
    <name evidence="1" type="ORF">PR048_004931</name>
</gene>
<protein>
    <submittedName>
        <fullName evidence="1">Uncharacterized protein</fullName>
    </submittedName>
</protein>
<keyword evidence="2" id="KW-1185">Reference proteome</keyword>
<evidence type="ECO:0000313" key="1">
    <source>
        <dbReference type="EMBL" id="KAJ8892351.1"/>
    </source>
</evidence>
<accession>A0ABQ9I6T4</accession>
<dbReference type="Proteomes" id="UP001159363">
    <property type="component" value="Chromosome 2"/>
</dbReference>
<dbReference type="EMBL" id="JARBHB010000002">
    <property type="protein sequence ID" value="KAJ8892351.1"/>
    <property type="molecule type" value="Genomic_DNA"/>
</dbReference>
<name>A0ABQ9I6T4_9NEOP</name>
<reference evidence="1 2" key="1">
    <citation type="submission" date="2023-02" db="EMBL/GenBank/DDBJ databases">
        <title>LHISI_Scaffold_Assembly.</title>
        <authorList>
            <person name="Stuart O.P."/>
            <person name="Cleave R."/>
            <person name="Magrath M.J.L."/>
            <person name="Mikheyev A.S."/>
        </authorList>
    </citation>
    <scope>NUCLEOTIDE SEQUENCE [LARGE SCALE GENOMIC DNA]</scope>
    <source>
        <strain evidence="1">Daus_M_001</strain>
        <tissue evidence="1">Leg muscle</tissue>
    </source>
</reference>